<protein>
    <submittedName>
        <fullName evidence="1">Uncharacterized protein</fullName>
    </submittedName>
</protein>
<gene>
    <name evidence="1" type="ORF">GCM10008090_30770</name>
</gene>
<name>A0A918S2S8_9GAMM</name>
<organism evidence="1 2">
    <name type="scientific">Arenicella chitinivorans</name>
    <dbReference type="NCBI Taxonomy" id="1329800"/>
    <lineage>
        <taxon>Bacteria</taxon>
        <taxon>Pseudomonadati</taxon>
        <taxon>Pseudomonadota</taxon>
        <taxon>Gammaproteobacteria</taxon>
        <taxon>Arenicellales</taxon>
        <taxon>Arenicellaceae</taxon>
        <taxon>Arenicella</taxon>
    </lineage>
</organism>
<evidence type="ECO:0000313" key="1">
    <source>
        <dbReference type="EMBL" id="GHA18945.1"/>
    </source>
</evidence>
<proteinExistence type="predicted"/>
<evidence type="ECO:0000313" key="2">
    <source>
        <dbReference type="Proteomes" id="UP000614811"/>
    </source>
</evidence>
<dbReference type="EMBL" id="BMXA01000007">
    <property type="protein sequence ID" value="GHA18945.1"/>
    <property type="molecule type" value="Genomic_DNA"/>
</dbReference>
<comment type="caution">
    <text evidence="1">The sequence shown here is derived from an EMBL/GenBank/DDBJ whole genome shotgun (WGS) entry which is preliminary data.</text>
</comment>
<keyword evidence="2" id="KW-1185">Reference proteome</keyword>
<reference evidence="1" key="1">
    <citation type="journal article" date="2014" name="Int. J. Syst. Evol. Microbiol.">
        <title>Complete genome sequence of Corynebacterium casei LMG S-19264T (=DSM 44701T), isolated from a smear-ripened cheese.</title>
        <authorList>
            <consortium name="US DOE Joint Genome Institute (JGI-PGF)"/>
            <person name="Walter F."/>
            <person name="Albersmeier A."/>
            <person name="Kalinowski J."/>
            <person name="Ruckert C."/>
        </authorList>
    </citation>
    <scope>NUCLEOTIDE SEQUENCE</scope>
    <source>
        <strain evidence="1">KCTC 12711</strain>
    </source>
</reference>
<dbReference type="Proteomes" id="UP000614811">
    <property type="component" value="Unassembled WGS sequence"/>
</dbReference>
<sequence>MNETMAFYRGGHSYYGNRANNIDLATIGDAIIFCTRYISAIFMDAQND</sequence>
<reference evidence="1" key="2">
    <citation type="submission" date="2020-09" db="EMBL/GenBank/DDBJ databases">
        <authorList>
            <person name="Sun Q."/>
            <person name="Kim S."/>
        </authorList>
    </citation>
    <scope>NUCLEOTIDE SEQUENCE</scope>
    <source>
        <strain evidence="1">KCTC 12711</strain>
    </source>
</reference>
<dbReference type="AlphaFoldDB" id="A0A918S2S8"/>
<accession>A0A918S2S8</accession>